<feature type="region of interest" description="Disordered" evidence="1">
    <location>
        <begin position="45"/>
        <end position="92"/>
    </location>
</feature>
<gene>
    <name evidence="2" type="ORF">CRENBAI_015649</name>
</gene>
<evidence type="ECO:0000313" key="3">
    <source>
        <dbReference type="Proteomes" id="UP001311232"/>
    </source>
</evidence>
<sequence length="104" mass="11017">MDHPEDLDLVHSVLQAEFLAEGWLDAPVPVSAGGPFDPLLIAIKAAQSPKDPEPQPAATGSTEPRPATGASSEPRHVPEEPEGGLPPLPRLVPEEPEEIVYIGF</sequence>
<evidence type="ECO:0000313" key="2">
    <source>
        <dbReference type="EMBL" id="KAK5620999.1"/>
    </source>
</evidence>
<reference evidence="2 3" key="1">
    <citation type="submission" date="2021-06" db="EMBL/GenBank/DDBJ databases">
        <authorList>
            <person name="Palmer J.M."/>
        </authorList>
    </citation>
    <scope>NUCLEOTIDE SEQUENCE [LARGE SCALE GENOMIC DNA]</scope>
    <source>
        <strain evidence="2 3">MEX-2019</strain>
        <tissue evidence="2">Muscle</tissue>
    </source>
</reference>
<organism evidence="2 3">
    <name type="scientific">Crenichthys baileyi</name>
    <name type="common">White River springfish</name>
    <dbReference type="NCBI Taxonomy" id="28760"/>
    <lineage>
        <taxon>Eukaryota</taxon>
        <taxon>Metazoa</taxon>
        <taxon>Chordata</taxon>
        <taxon>Craniata</taxon>
        <taxon>Vertebrata</taxon>
        <taxon>Euteleostomi</taxon>
        <taxon>Actinopterygii</taxon>
        <taxon>Neopterygii</taxon>
        <taxon>Teleostei</taxon>
        <taxon>Neoteleostei</taxon>
        <taxon>Acanthomorphata</taxon>
        <taxon>Ovalentaria</taxon>
        <taxon>Atherinomorphae</taxon>
        <taxon>Cyprinodontiformes</taxon>
        <taxon>Goodeidae</taxon>
        <taxon>Crenichthys</taxon>
    </lineage>
</organism>
<dbReference type="EMBL" id="JAHHUM010000323">
    <property type="protein sequence ID" value="KAK5620999.1"/>
    <property type="molecule type" value="Genomic_DNA"/>
</dbReference>
<dbReference type="AlphaFoldDB" id="A0AAV9SHW7"/>
<accession>A0AAV9SHW7</accession>
<name>A0AAV9SHW7_9TELE</name>
<protein>
    <submittedName>
        <fullName evidence="2">Uncharacterized protein</fullName>
    </submittedName>
</protein>
<dbReference type="Proteomes" id="UP001311232">
    <property type="component" value="Unassembled WGS sequence"/>
</dbReference>
<comment type="caution">
    <text evidence="2">The sequence shown here is derived from an EMBL/GenBank/DDBJ whole genome shotgun (WGS) entry which is preliminary data.</text>
</comment>
<proteinExistence type="predicted"/>
<keyword evidence="3" id="KW-1185">Reference proteome</keyword>
<evidence type="ECO:0000256" key="1">
    <source>
        <dbReference type="SAM" id="MobiDB-lite"/>
    </source>
</evidence>